<sequence>MKLPAVLFAFTLAVAFCQAKAAVIPDFLTVSLYNVTWTQTKAKHIGQTQGALGSSVQGHFPSMSKDQIGMGCGLDWKNGQLHAGFDGGDPNNGVGGGFTWTQHALSSIVGVHFHNTKINLNLTVTDDNEVIFNVNGVRLEWERVLEQVEDEKDSVDVAYYDGEPGPVRSKPPILP</sequence>
<dbReference type="EMBL" id="KI545862">
    <property type="protein sequence ID" value="EST07653.1"/>
    <property type="molecule type" value="Genomic_DNA"/>
</dbReference>
<dbReference type="AlphaFoldDB" id="V5EWD9"/>
<organism evidence="2 3">
    <name type="scientific">Kalmanozyma brasiliensis (strain GHG001)</name>
    <name type="common">Yeast</name>
    <name type="synonym">Pseudozyma brasiliensis</name>
    <dbReference type="NCBI Taxonomy" id="1365824"/>
    <lineage>
        <taxon>Eukaryota</taxon>
        <taxon>Fungi</taxon>
        <taxon>Dikarya</taxon>
        <taxon>Basidiomycota</taxon>
        <taxon>Ustilaginomycotina</taxon>
        <taxon>Ustilaginomycetes</taxon>
        <taxon>Ustilaginales</taxon>
        <taxon>Ustilaginaceae</taxon>
        <taxon>Kalmanozyma</taxon>
    </lineage>
</organism>
<gene>
    <name evidence="2" type="ORF">PSEUBRA_SCAF2g02740</name>
</gene>
<dbReference type="eggNOG" id="ENOG502RE3Y">
    <property type="taxonomic scope" value="Eukaryota"/>
</dbReference>
<dbReference type="RefSeq" id="XP_016292642.1">
    <property type="nucleotide sequence ID" value="XM_016437137.1"/>
</dbReference>
<dbReference type="GeneID" id="27419809"/>
<proteinExistence type="predicted"/>
<dbReference type="OMA" id="FPAMSSH"/>
<feature type="chain" id="PRO_5004732521" evidence="1">
    <location>
        <begin position="22"/>
        <end position="175"/>
    </location>
</feature>
<name>V5EWD9_KALBG</name>
<evidence type="ECO:0000256" key="1">
    <source>
        <dbReference type="SAM" id="SignalP"/>
    </source>
</evidence>
<dbReference type="Proteomes" id="UP000019377">
    <property type="component" value="Unassembled WGS sequence"/>
</dbReference>
<protein>
    <submittedName>
        <fullName evidence="2">Uncharacterized protein</fullName>
    </submittedName>
</protein>
<feature type="signal peptide" evidence="1">
    <location>
        <begin position="1"/>
        <end position="21"/>
    </location>
</feature>
<evidence type="ECO:0000313" key="3">
    <source>
        <dbReference type="Proteomes" id="UP000019377"/>
    </source>
</evidence>
<accession>V5EWD9</accession>
<evidence type="ECO:0000313" key="2">
    <source>
        <dbReference type="EMBL" id="EST07653.1"/>
    </source>
</evidence>
<dbReference type="OrthoDB" id="2550448at2759"/>
<dbReference type="STRING" id="1365824.V5EWD9"/>
<reference evidence="3" key="1">
    <citation type="journal article" date="2013" name="Genome Announc.">
        <title>Draft genome sequence of Pseudozyma brasiliensis sp. nov. strain GHG001, a high producer of endo-1,4-xylanase isolated from an insect pest of sugarcane.</title>
        <authorList>
            <person name="Oliveira J.V.D.C."/>
            <person name="dos Santos R.A.C."/>
            <person name="Borges T.A."/>
            <person name="Riano-Pachon D.M."/>
            <person name="Goldman G.H."/>
        </authorList>
    </citation>
    <scope>NUCLEOTIDE SEQUENCE [LARGE SCALE GENOMIC DNA]</scope>
    <source>
        <strain evidence="3">GHG001</strain>
    </source>
</reference>
<keyword evidence="3" id="KW-1185">Reference proteome</keyword>
<dbReference type="HOGENOM" id="CLU_1482919_0_0_1"/>
<keyword evidence="1" id="KW-0732">Signal</keyword>